<sequence>MFRRGSYAQVASGNSASSQSNPVPARAGQFSHLANSGSFPLATSSHSYSRHARSIDADAHHGSMSNSLSRSGPVPSYTSQMGHMGWSSALQEAGAPAFFIPSYLRGSRHAEKLEDAHKARIAVYREQRSTHSSNAGSLSTSSSSVNLHKPSHSHRGLAHEIIERTPAFIEEPVAPWPTRWDEKDKFAQMDVEEDGRLARFAGASKSGHDEAAAIRADFPMPRQCGIYYYEVTVVSKGKDGRTIGVGFSEAKVPLNRIPGWEPGSFAYHGDDGLFFTSTTSGKPFGPKFGTLDVIGCGINFRTNTAFFTKNGQYIGAPFKDLKPNVQYYPSIGMKKLNEALRANFGQEPFAFDIDSIVQGQKATIQQEIALSKGQPREHGSTDETQFIQSLIGQYLAHDGYVETAKAFAEEVIQEAQALAADGQANVPDLQTGEDIDAINRQRIRAAILDGDIDKALKHTTAYYPSVLRDNENIYFKLRCRKFIEMIRQCSELNAQVLPHIIPTSPSKRSTASSLNNRNSTATDEYDFEMELDEQLGVHNGAPWGDENAEDEDDLETKQSKLHDSTTAMIEYGMELKQEFANDQRREVKRALEDTFALIAYENVRESSLAPLLETSGRVPVAEELNSAILVSLGKSSSAALERLVQQTEALVSELADDGGPGAFINVRKDFLQ</sequence>
<reference evidence="5" key="1">
    <citation type="journal article" date="2020" name="Mol. Plant Microbe Interact.">
        <title>Genome Sequence of the Biocontrol Agent Coniothyrium minitans strain Conio (IMI 134523).</title>
        <authorList>
            <person name="Patel D."/>
            <person name="Shittu T.A."/>
            <person name="Baroncelli R."/>
            <person name="Muthumeenakshi S."/>
            <person name="Osborne T.H."/>
            <person name="Janganan T.K."/>
            <person name="Sreenivasaprasad S."/>
        </authorList>
    </citation>
    <scope>NUCLEOTIDE SEQUENCE</scope>
    <source>
        <strain evidence="5">Conio</strain>
    </source>
</reference>
<evidence type="ECO:0000259" key="3">
    <source>
        <dbReference type="PROSITE" id="PS50188"/>
    </source>
</evidence>
<dbReference type="PROSITE" id="PS50897">
    <property type="entry name" value="CTLH"/>
    <property type="match status" value="1"/>
</dbReference>
<evidence type="ECO:0000313" key="5">
    <source>
        <dbReference type="EMBL" id="KAF9728963.1"/>
    </source>
</evidence>
<dbReference type="SUPFAM" id="SSF49899">
    <property type="entry name" value="Concanavalin A-like lectins/glucanases"/>
    <property type="match status" value="1"/>
</dbReference>
<keyword evidence="6" id="KW-1185">Reference proteome</keyword>
<dbReference type="InterPro" id="IPR035782">
    <property type="entry name" value="SPRY_RanBP9/10"/>
</dbReference>
<feature type="region of interest" description="Disordered" evidence="2">
    <location>
        <begin position="538"/>
        <end position="562"/>
    </location>
</feature>
<accession>A0A9P6KJ36</accession>
<feature type="compositionally biased region" description="Polar residues" evidence="2">
    <location>
        <begin position="9"/>
        <end position="22"/>
    </location>
</feature>
<feature type="region of interest" description="Disordered" evidence="2">
    <location>
        <begin position="1"/>
        <end position="29"/>
    </location>
</feature>
<dbReference type="InterPro" id="IPR013320">
    <property type="entry name" value="ConA-like_dom_sf"/>
</dbReference>
<dbReference type="Pfam" id="PF00622">
    <property type="entry name" value="SPRY"/>
    <property type="match status" value="1"/>
</dbReference>
<dbReference type="InterPro" id="IPR001870">
    <property type="entry name" value="B30.2/SPRY"/>
</dbReference>
<protein>
    <submittedName>
        <fullName evidence="5">SPRY domain-containing protein</fullName>
    </submittedName>
</protein>
<organism evidence="5 6">
    <name type="scientific">Paraphaeosphaeria minitans</name>
    <dbReference type="NCBI Taxonomy" id="565426"/>
    <lineage>
        <taxon>Eukaryota</taxon>
        <taxon>Fungi</taxon>
        <taxon>Dikarya</taxon>
        <taxon>Ascomycota</taxon>
        <taxon>Pezizomycotina</taxon>
        <taxon>Dothideomycetes</taxon>
        <taxon>Pleosporomycetidae</taxon>
        <taxon>Pleosporales</taxon>
        <taxon>Massarineae</taxon>
        <taxon>Didymosphaeriaceae</taxon>
        <taxon>Paraphaeosphaeria</taxon>
    </lineage>
</organism>
<evidence type="ECO:0000256" key="1">
    <source>
        <dbReference type="ARBA" id="ARBA00002343"/>
    </source>
</evidence>
<proteinExistence type="predicted"/>
<dbReference type="PROSITE" id="PS50896">
    <property type="entry name" value="LISH"/>
    <property type="match status" value="1"/>
</dbReference>
<comment type="function">
    <text evidence="1">Involved in the proteasome-dependent degradation of fructose-1,6-bisphosphatase.</text>
</comment>
<dbReference type="InterPro" id="IPR043136">
    <property type="entry name" value="B30.2/SPRY_sf"/>
</dbReference>
<dbReference type="InterPro" id="IPR006595">
    <property type="entry name" value="CTLH_C"/>
</dbReference>
<dbReference type="SMART" id="SM00668">
    <property type="entry name" value="CTLH"/>
    <property type="match status" value="1"/>
</dbReference>
<dbReference type="InterPro" id="IPR024964">
    <property type="entry name" value="CTLH/CRA"/>
</dbReference>
<feature type="domain" description="B30.2/SPRY" evidence="3">
    <location>
        <begin position="158"/>
        <end position="349"/>
    </location>
</feature>
<dbReference type="InterPro" id="IPR050618">
    <property type="entry name" value="Ubq-SigPath_Reg"/>
</dbReference>
<dbReference type="Gene3D" id="2.60.120.920">
    <property type="match status" value="1"/>
</dbReference>
<evidence type="ECO:0000256" key="2">
    <source>
        <dbReference type="SAM" id="MobiDB-lite"/>
    </source>
</evidence>
<dbReference type="InterPro" id="IPR013144">
    <property type="entry name" value="CRA_dom"/>
</dbReference>
<feature type="domain" description="CTLH" evidence="4">
    <location>
        <begin position="436"/>
        <end position="493"/>
    </location>
</feature>
<dbReference type="PROSITE" id="PS50188">
    <property type="entry name" value="B302_SPRY"/>
    <property type="match status" value="1"/>
</dbReference>
<dbReference type="SMART" id="SM00757">
    <property type="entry name" value="CRA"/>
    <property type="match status" value="1"/>
</dbReference>
<evidence type="ECO:0000259" key="4">
    <source>
        <dbReference type="PROSITE" id="PS50897"/>
    </source>
</evidence>
<dbReference type="CDD" id="cd12909">
    <property type="entry name" value="SPRY_RanBP9_10"/>
    <property type="match status" value="1"/>
</dbReference>
<dbReference type="InterPro" id="IPR003877">
    <property type="entry name" value="SPRY_dom"/>
</dbReference>
<dbReference type="InterPro" id="IPR006594">
    <property type="entry name" value="LisH"/>
</dbReference>
<dbReference type="Pfam" id="PF10607">
    <property type="entry name" value="CTLH"/>
    <property type="match status" value="1"/>
</dbReference>
<feature type="region of interest" description="Disordered" evidence="2">
    <location>
        <begin position="57"/>
        <end position="77"/>
    </location>
</feature>
<gene>
    <name evidence="5" type="ORF">PMIN01_12653</name>
</gene>
<feature type="region of interest" description="Disordered" evidence="2">
    <location>
        <begin position="125"/>
        <end position="151"/>
    </location>
</feature>
<feature type="compositionally biased region" description="Low complexity" evidence="2">
    <location>
        <begin position="130"/>
        <end position="148"/>
    </location>
</feature>
<dbReference type="EMBL" id="WJXW01000017">
    <property type="protein sequence ID" value="KAF9728963.1"/>
    <property type="molecule type" value="Genomic_DNA"/>
</dbReference>
<dbReference type="PANTHER" id="PTHR12864">
    <property type="entry name" value="RAN BINDING PROTEIN 9-RELATED"/>
    <property type="match status" value="1"/>
</dbReference>
<dbReference type="Proteomes" id="UP000756921">
    <property type="component" value="Unassembled WGS sequence"/>
</dbReference>
<dbReference type="AlphaFoldDB" id="A0A9P6KJ36"/>
<name>A0A9P6KJ36_9PLEO</name>
<dbReference type="OrthoDB" id="25503at2759"/>
<comment type="caution">
    <text evidence="5">The sequence shown here is derived from an EMBL/GenBank/DDBJ whole genome shotgun (WGS) entry which is preliminary data.</text>
</comment>
<feature type="compositionally biased region" description="Polar residues" evidence="2">
    <location>
        <begin position="63"/>
        <end position="77"/>
    </location>
</feature>
<evidence type="ECO:0000313" key="6">
    <source>
        <dbReference type="Proteomes" id="UP000756921"/>
    </source>
</evidence>
<dbReference type="SMART" id="SM00449">
    <property type="entry name" value="SPRY"/>
    <property type="match status" value="1"/>
</dbReference>